<feature type="domain" description="DUS-like FMN-binding" evidence="13">
    <location>
        <begin position="6"/>
        <end position="314"/>
    </location>
</feature>
<feature type="binding site" evidence="9 12">
    <location>
        <position position="70"/>
    </location>
    <ligand>
        <name>FMN</name>
        <dbReference type="ChEBI" id="CHEBI:58210"/>
    </ligand>
</feature>
<keyword evidence="3 9" id="KW-0285">Flavoprotein</keyword>
<evidence type="ECO:0000256" key="2">
    <source>
        <dbReference type="ARBA" id="ARBA00022555"/>
    </source>
</evidence>
<accession>A0A3N2DNH2</accession>
<evidence type="ECO:0000259" key="13">
    <source>
        <dbReference type="Pfam" id="PF01207"/>
    </source>
</evidence>
<evidence type="ECO:0000313" key="15">
    <source>
        <dbReference type="Proteomes" id="UP000275394"/>
    </source>
</evidence>
<dbReference type="GO" id="GO:0050660">
    <property type="term" value="F:flavin adenine dinucleotide binding"/>
    <property type="evidence" value="ECO:0007669"/>
    <property type="project" value="InterPro"/>
</dbReference>
<protein>
    <recommendedName>
        <fullName evidence="9">tRNA-dihydrouridine(16) synthase</fullName>
        <ecNumber evidence="9">1.3.1.-</ecNumber>
    </recommendedName>
    <alternativeName>
        <fullName evidence="9">U16-specific dihydrouridine synthase</fullName>
        <shortName evidence="9">U16-specific Dus</shortName>
    </alternativeName>
    <alternativeName>
        <fullName evidence="9">tRNA-dihydrouridine synthase C</fullName>
    </alternativeName>
</protein>
<dbReference type="PANTHER" id="PTHR45846:SF1">
    <property type="entry name" value="TRNA-DIHYDROURIDINE(47) SYNTHASE [NAD(P)(+)]-LIKE"/>
    <property type="match status" value="1"/>
</dbReference>
<proteinExistence type="inferred from homology"/>
<keyword evidence="15" id="KW-1185">Reference proteome</keyword>
<feature type="binding site" evidence="12">
    <location>
        <position position="170"/>
    </location>
    <ligand>
        <name>FMN</name>
        <dbReference type="ChEBI" id="CHEBI:58210"/>
    </ligand>
</feature>
<dbReference type="PANTHER" id="PTHR45846">
    <property type="entry name" value="TRNA-DIHYDROURIDINE(47) SYNTHASE [NAD(P)(+)]-LIKE"/>
    <property type="match status" value="1"/>
</dbReference>
<keyword evidence="2 9" id="KW-0820">tRNA-binding</keyword>
<dbReference type="AlphaFoldDB" id="A0A3N2DNH2"/>
<gene>
    <name evidence="9" type="primary">dusC</name>
    <name evidence="14" type="ORF">EDC56_1789</name>
</gene>
<dbReference type="CDD" id="cd02801">
    <property type="entry name" value="DUS_like_FMN"/>
    <property type="match status" value="1"/>
</dbReference>
<evidence type="ECO:0000256" key="7">
    <source>
        <dbReference type="ARBA" id="ARBA00022884"/>
    </source>
</evidence>
<feature type="binding site" evidence="9 12">
    <location>
        <begin position="223"/>
        <end position="224"/>
    </location>
    <ligand>
        <name>FMN</name>
        <dbReference type="ChEBI" id="CHEBI:58210"/>
    </ligand>
</feature>
<dbReference type="InterPro" id="IPR018517">
    <property type="entry name" value="tRNA_hU_synthase_CS"/>
</dbReference>
<dbReference type="EMBL" id="RKHR01000004">
    <property type="protein sequence ID" value="ROS01354.1"/>
    <property type="molecule type" value="Genomic_DNA"/>
</dbReference>
<dbReference type="InterPro" id="IPR001269">
    <property type="entry name" value="DUS_fam"/>
</dbReference>
<dbReference type="InterPro" id="IPR042270">
    <property type="entry name" value="DusC_C"/>
</dbReference>
<dbReference type="GO" id="GO:0000049">
    <property type="term" value="F:tRNA binding"/>
    <property type="evidence" value="ECO:0007669"/>
    <property type="project" value="UniProtKB-UniRule"/>
</dbReference>
<feature type="site" description="Interacts with tRNA; defines subfamily-specific binding signature" evidence="9">
    <location>
        <position position="276"/>
    </location>
</feature>
<keyword evidence="4 9" id="KW-0288">FMN</keyword>
<dbReference type="InterPro" id="IPR032886">
    <property type="entry name" value="DusC"/>
</dbReference>
<comment type="function">
    <text evidence="9">Catalyzes the synthesis of 5,6-dihydrouridine (D), a modified base found in the D-loop of most tRNAs, via the reduction of the C5-C6 double bond in target uridines. Specifically modifies U16 in tRNAs.</text>
</comment>
<evidence type="ECO:0000256" key="10">
    <source>
        <dbReference type="PIRNR" id="PIRNR006621"/>
    </source>
</evidence>
<feature type="site" description="Interacts with tRNA" evidence="9">
    <location>
        <position position="178"/>
    </location>
</feature>
<feature type="active site" description="Proton donor" evidence="9 11">
    <location>
        <position position="100"/>
    </location>
</feature>
<dbReference type="InterPro" id="IPR035587">
    <property type="entry name" value="DUS-like_FMN-bd"/>
</dbReference>
<evidence type="ECO:0000256" key="12">
    <source>
        <dbReference type="PIRSR" id="PIRSR006621-2"/>
    </source>
</evidence>
<feature type="site" description="Interacts with tRNA" evidence="9">
    <location>
        <position position="97"/>
    </location>
</feature>
<organism evidence="14 15">
    <name type="scientific">Sinobacterium caligoides</name>
    <dbReference type="NCBI Taxonomy" id="933926"/>
    <lineage>
        <taxon>Bacteria</taxon>
        <taxon>Pseudomonadati</taxon>
        <taxon>Pseudomonadota</taxon>
        <taxon>Gammaproteobacteria</taxon>
        <taxon>Cellvibrionales</taxon>
        <taxon>Spongiibacteraceae</taxon>
        <taxon>Sinobacterium</taxon>
    </lineage>
</organism>
<dbReference type="EC" id="1.3.1.-" evidence="9"/>
<reference evidence="14 15" key="1">
    <citation type="submission" date="2018-11" db="EMBL/GenBank/DDBJ databases">
        <title>Genomic Encyclopedia of Type Strains, Phase IV (KMG-IV): sequencing the most valuable type-strain genomes for metagenomic binning, comparative biology and taxonomic classification.</title>
        <authorList>
            <person name="Goeker M."/>
        </authorList>
    </citation>
    <scope>NUCLEOTIDE SEQUENCE [LARGE SCALE GENOMIC DNA]</scope>
    <source>
        <strain evidence="14 15">DSM 100316</strain>
    </source>
</reference>
<feature type="site" description="Interacts with tRNA; defines subfamily-specific binding signature" evidence="9">
    <location>
        <position position="37"/>
    </location>
</feature>
<keyword evidence="5 9" id="KW-0819">tRNA processing</keyword>
<dbReference type="InterPro" id="IPR013785">
    <property type="entry name" value="Aldolase_TIM"/>
</dbReference>
<comment type="similarity">
    <text evidence="9">Belongs to the Dus family. DusC subfamily.</text>
</comment>
<dbReference type="PROSITE" id="PS01136">
    <property type="entry name" value="UPF0034"/>
    <property type="match status" value="1"/>
</dbReference>
<comment type="caution">
    <text evidence="14">The sequence shown here is derived from an EMBL/GenBank/DDBJ whole genome shotgun (WGS) entry which is preliminary data.</text>
</comment>
<evidence type="ECO:0000256" key="3">
    <source>
        <dbReference type="ARBA" id="ARBA00022630"/>
    </source>
</evidence>
<comment type="catalytic activity">
    <reaction evidence="9">
        <text>5,6-dihydrouridine(16) in tRNA + NAD(+) = uridine(16) in tRNA + NADH + H(+)</text>
        <dbReference type="Rhea" id="RHEA:53380"/>
        <dbReference type="Rhea" id="RHEA-COMP:13543"/>
        <dbReference type="Rhea" id="RHEA-COMP:13544"/>
        <dbReference type="ChEBI" id="CHEBI:15378"/>
        <dbReference type="ChEBI" id="CHEBI:57540"/>
        <dbReference type="ChEBI" id="CHEBI:57945"/>
        <dbReference type="ChEBI" id="CHEBI:65315"/>
        <dbReference type="ChEBI" id="CHEBI:74443"/>
    </reaction>
</comment>
<feature type="binding site" evidence="9 12">
    <location>
        <position position="141"/>
    </location>
    <ligand>
        <name>FMN</name>
        <dbReference type="ChEBI" id="CHEBI:58210"/>
    </ligand>
</feature>
<evidence type="ECO:0000256" key="5">
    <source>
        <dbReference type="ARBA" id="ARBA00022694"/>
    </source>
</evidence>
<name>A0A3N2DNH2_9GAMM</name>
<dbReference type="Gene3D" id="3.20.20.70">
    <property type="entry name" value="Aldolase class I"/>
    <property type="match status" value="1"/>
</dbReference>
<dbReference type="HAMAP" id="MF_02043">
    <property type="entry name" value="DusC_subfam"/>
    <property type="match status" value="1"/>
</dbReference>
<dbReference type="RefSeq" id="WP_211333623.1">
    <property type="nucleotide sequence ID" value="NZ_RKHR01000004.1"/>
</dbReference>
<evidence type="ECO:0000256" key="9">
    <source>
        <dbReference type="HAMAP-Rule" id="MF_02043"/>
    </source>
</evidence>
<dbReference type="Pfam" id="PF01207">
    <property type="entry name" value="Dus"/>
    <property type="match status" value="1"/>
</dbReference>
<dbReference type="Proteomes" id="UP000275394">
    <property type="component" value="Unassembled WGS sequence"/>
</dbReference>
<keyword evidence="6 9" id="KW-0521">NADP</keyword>
<evidence type="ECO:0000256" key="6">
    <source>
        <dbReference type="ARBA" id="ARBA00022857"/>
    </source>
</evidence>
<feature type="site" description="Interacts with tRNA; defines subfamily-specific binding signature" evidence="9">
    <location>
        <position position="278"/>
    </location>
</feature>
<dbReference type="Gene3D" id="1.20.225.30">
    <property type="entry name" value="Dihydrouridine synthase, C-terminal recognition domain"/>
    <property type="match status" value="1"/>
</dbReference>
<evidence type="ECO:0000256" key="11">
    <source>
        <dbReference type="PIRSR" id="PIRSR006621-1"/>
    </source>
</evidence>
<feature type="binding site" evidence="9">
    <location>
        <begin position="199"/>
        <end position="201"/>
    </location>
    <ligand>
        <name>FMN</name>
        <dbReference type="ChEBI" id="CHEBI:58210"/>
    </ligand>
</feature>
<sequence>MTHRIMLAPMEGVIDHSLREIFSAIGGIDRCVTEFARVTQHPLKRRQLLSICPELDQNGHTRCGTPVYLQLLGSNPALMAASAARAAELGVAGIDINFGCPAKTVCNHQGGSILLEQPSLVESIIGATRRALPDHIPLSVKIRLGFNDDDKLDDNIQAAINGGANELCIHARTRKQGYTAPAYWQKIEAQRWPINIIANGEIWCSDDYHRCRQQSGSNDIMLGRGIIARPDLAKIIKAELAGEDYTAMTWQQLLPIIIALQSDNIERYPRKHAGNRIKQWLMYLQRNYPEAAETFEAVKRLQDPTELLKQLQQQLENA</sequence>
<dbReference type="GO" id="GO:0010181">
    <property type="term" value="F:FMN binding"/>
    <property type="evidence" value="ECO:0007669"/>
    <property type="project" value="UniProtKB-UniRule"/>
</dbReference>
<dbReference type="PIRSF" id="PIRSF006621">
    <property type="entry name" value="Dus"/>
    <property type="match status" value="1"/>
</dbReference>
<comment type="similarity">
    <text evidence="10">Belongs to the dus family.</text>
</comment>
<feature type="site" description="Interacts with tRNA; defines subfamily-specific binding signature" evidence="9">
    <location>
        <position position="299"/>
    </location>
</feature>
<comment type="catalytic activity">
    <reaction evidence="9">
        <text>5,6-dihydrouridine(16) in tRNA + NADP(+) = uridine(16) in tRNA + NADPH + H(+)</text>
        <dbReference type="Rhea" id="RHEA:53376"/>
        <dbReference type="Rhea" id="RHEA-COMP:13543"/>
        <dbReference type="Rhea" id="RHEA-COMP:13544"/>
        <dbReference type="ChEBI" id="CHEBI:15378"/>
        <dbReference type="ChEBI" id="CHEBI:57783"/>
        <dbReference type="ChEBI" id="CHEBI:58349"/>
        <dbReference type="ChEBI" id="CHEBI:65315"/>
        <dbReference type="ChEBI" id="CHEBI:74443"/>
    </reaction>
</comment>
<evidence type="ECO:0000256" key="1">
    <source>
        <dbReference type="ARBA" id="ARBA00001917"/>
    </source>
</evidence>
<dbReference type="SUPFAM" id="SSF51395">
    <property type="entry name" value="FMN-linked oxidoreductases"/>
    <property type="match status" value="1"/>
</dbReference>
<dbReference type="GO" id="GO:0102262">
    <property type="term" value="F:tRNA-dihydrouridine16 synthase activity"/>
    <property type="evidence" value="ECO:0007669"/>
    <property type="project" value="RHEA"/>
</dbReference>
<keyword evidence="8 9" id="KW-0560">Oxidoreductase</keyword>
<feature type="site" description="Interacts with tRNA" evidence="9">
    <location>
        <position position="283"/>
    </location>
</feature>
<evidence type="ECO:0000256" key="4">
    <source>
        <dbReference type="ARBA" id="ARBA00022643"/>
    </source>
</evidence>
<keyword evidence="7 9" id="KW-0694">RNA-binding</keyword>
<keyword evidence="12" id="KW-0547">Nucleotide-binding</keyword>
<evidence type="ECO:0000313" key="14">
    <source>
        <dbReference type="EMBL" id="ROS01354.1"/>
    </source>
</evidence>
<evidence type="ECO:0000256" key="8">
    <source>
        <dbReference type="ARBA" id="ARBA00023002"/>
    </source>
</evidence>
<comment type="cofactor">
    <cofactor evidence="1 9 10 12">
        <name>FMN</name>
        <dbReference type="ChEBI" id="CHEBI:58210"/>
    </cofactor>
</comment>